<evidence type="ECO:0000256" key="1">
    <source>
        <dbReference type="ARBA" id="ARBA00001968"/>
    </source>
</evidence>
<dbReference type="InterPro" id="IPR045249">
    <property type="entry name" value="HARBI1-like"/>
</dbReference>
<dbReference type="PANTHER" id="PTHR22930:SF85">
    <property type="entry name" value="GH03217P-RELATED"/>
    <property type="match status" value="1"/>
</dbReference>
<keyword evidence="4" id="KW-0540">Nuclease</keyword>
<gene>
    <name evidence="10" type="primary">LOC111099539</name>
</gene>
<organism evidence="9 10">
    <name type="scientific">Crassostrea virginica</name>
    <name type="common">Eastern oyster</name>
    <dbReference type="NCBI Taxonomy" id="6565"/>
    <lineage>
        <taxon>Eukaryota</taxon>
        <taxon>Metazoa</taxon>
        <taxon>Spiralia</taxon>
        <taxon>Lophotrochozoa</taxon>
        <taxon>Mollusca</taxon>
        <taxon>Bivalvia</taxon>
        <taxon>Autobranchia</taxon>
        <taxon>Pteriomorphia</taxon>
        <taxon>Ostreida</taxon>
        <taxon>Ostreoidea</taxon>
        <taxon>Ostreidae</taxon>
        <taxon>Crassostrea</taxon>
    </lineage>
</organism>
<comment type="similarity">
    <text evidence="3">Belongs to the HARBI1 family.</text>
</comment>
<keyword evidence="5" id="KW-0479">Metal-binding</keyword>
<name>A0A8B8A5W8_CRAVI</name>
<evidence type="ECO:0000256" key="4">
    <source>
        <dbReference type="ARBA" id="ARBA00022722"/>
    </source>
</evidence>
<evidence type="ECO:0000259" key="8">
    <source>
        <dbReference type="Pfam" id="PF13359"/>
    </source>
</evidence>
<proteinExistence type="inferred from homology"/>
<dbReference type="GO" id="GO:0016787">
    <property type="term" value="F:hydrolase activity"/>
    <property type="evidence" value="ECO:0007669"/>
    <property type="project" value="UniProtKB-KW"/>
</dbReference>
<keyword evidence="6" id="KW-0378">Hydrolase</keyword>
<dbReference type="RefSeq" id="XP_022286560.1">
    <property type="nucleotide sequence ID" value="XM_022430852.1"/>
</dbReference>
<keyword evidence="9" id="KW-1185">Reference proteome</keyword>
<evidence type="ECO:0000256" key="3">
    <source>
        <dbReference type="ARBA" id="ARBA00006958"/>
    </source>
</evidence>
<comment type="cofactor">
    <cofactor evidence="1">
        <name>a divalent metal cation</name>
        <dbReference type="ChEBI" id="CHEBI:60240"/>
    </cofactor>
</comment>
<dbReference type="GO" id="GO:0004518">
    <property type="term" value="F:nuclease activity"/>
    <property type="evidence" value="ECO:0007669"/>
    <property type="project" value="UniProtKB-KW"/>
</dbReference>
<dbReference type="Pfam" id="PF13359">
    <property type="entry name" value="DDE_Tnp_4"/>
    <property type="match status" value="1"/>
</dbReference>
<feature type="domain" description="DDE Tnp4" evidence="8">
    <location>
        <begin position="181"/>
        <end position="334"/>
    </location>
</feature>
<dbReference type="GO" id="GO:0005634">
    <property type="term" value="C:nucleus"/>
    <property type="evidence" value="ECO:0007669"/>
    <property type="project" value="UniProtKB-SubCell"/>
</dbReference>
<dbReference type="PANTHER" id="PTHR22930">
    <property type="match status" value="1"/>
</dbReference>
<evidence type="ECO:0000256" key="5">
    <source>
        <dbReference type="ARBA" id="ARBA00022723"/>
    </source>
</evidence>
<dbReference type="GeneID" id="111099539"/>
<evidence type="ECO:0000256" key="2">
    <source>
        <dbReference type="ARBA" id="ARBA00004123"/>
    </source>
</evidence>
<dbReference type="GO" id="GO:0046872">
    <property type="term" value="F:metal ion binding"/>
    <property type="evidence" value="ECO:0007669"/>
    <property type="project" value="UniProtKB-KW"/>
</dbReference>
<evidence type="ECO:0000256" key="7">
    <source>
        <dbReference type="ARBA" id="ARBA00023242"/>
    </source>
</evidence>
<evidence type="ECO:0000256" key="6">
    <source>
        <dbReference type="ARBA" id="ARBA00022801"/>
    </source>
</evidence>
<reference evidence="10" key="1">
    <citation type="submission" date="2025-08" db="UniProtKB">
        <authorList>
            <consortium name="RefSeq"/>
        </authorList>
    </citation>
    <scope>IDENTIFICATION</scope>
    <source>
        <tissue evidence="10">Whole sample</tissue>
    </source>
</reference>
<dbReference type="InterPro" id="IPR027806">
    <property type="entry name" value="HARBI1_dom"/>
</dbReference>
<dbReference type="KEGG" id="cvn:111099539"/>
<sequence length="381" mass="43800">MENVIKTQLYEELIIVDEADIFYWLAIEQTWIAQLLLNLERRRHIPRLGGFTENIVPQFDNKQFLRHFRVSPEIFELIMNSIVHSITDDIAWPGGSEPILPEKKLLVFLWYMANQETLREVSNSNTFAIGTTTVHEIVMTVSEAINENLVNVINWPDPYTQQAISRQFQLQSGLHGIIGSLDGTHIRLSSPPGGDKDYFNRKNFPSIQLQVVADCDMLIRDAYTGWPGCTHDARVLRNSSLFDKAENGQCIVQGNFIIADSAYPLRNWLMTPFRDNGRLNAQQRRFNQMLSSARQIVERVYGHLKGRFRRLREITVRKLTRIVSLIISGCILHNLCVLHHVDVEAFIDNDDDGHPNAYPNIYVDGRDGVLCRQQLMNTMPL</sequence>
<evidence type="ECO:0000313" key="10">
    <source>
        <dbReference type="RefSeq" id="XP_022286560.1"/>
    </source>
</evidence>
<accession>A0A8B8A5W8</accession>
<dbReference type="OrthoDB" id="6062494at2759"/>
<keyword evidence="7" id="KW-0539">Nucleus</keyword>
<evidence type="ECO:0000313" key="9">
    <source>
        <dbReference type="Proteomes" id="UP000694844"/>
    </source>
</evidence>
<dbReference type="Proteomes" id="UP000694844">
    <property type="component" value="Chromosome 6"/>
</dbReference>
<dbReference type="AlphaFoldDB" id="A0A8B8A5W8"/>
<protein>
    <submittedName>
        <fullName evidence="10">Nuclease HARBI1</fullName>
    </submittedName>
</protein>
<comment type="subcellular location">
    <subcellularLocation>
        <location evidence="2">Nucleus</location>
    </subcellularLocation>
</comment>